<name>A0ABQ5GRG3_9ASTR</name>
<evidence type="ECO:0000313" key="1">
    <source>
        <dbReference type="EMBL" id="GJT78261.1"/>
    </source>
</evidence>
<comment type="caution">
    <text evidence="1">The sequence shown here is derived from an EMBL/GenBank/DDBJ whole genome shotgun (WGS) entry which is preliminary data.</text>
</comment>
<proteinExistence type="predicted"/>
<dbReference type="Proteomes" id="UP001151760">
    <property type="component" value="Unassembled WGS sequence"/>
</dbReference>
<accession>A0ABQ5GRG3</accession>
<sequence length="79" mass="9187">MFTDSRRWKGKFVALAAAGKEADWFMDLISEFNEESLHLKIGTHCIIPRCKTKRTTYVSMECRRFKKLGLGFLYAHEGI</sequence>
<reference evidence="1" key="1">
    <citation type="journal article" date="2022" name="Int. J. Mol. Sci.">
        <title>Draft Genome of Tanacetum Coccineum: Genomic Comparison of Closely Related Tanacetum-Family Plants.</title>
        <authorList>
            <person name="Yamashiro T."/>
            <person name="Shiraishi A."/>
            <person name="Nakayama K."/>
            <person name="Satake H."/>
        </authorList>
    </citation>
    <scope>NUCLEOTIDE SEQUENCE</scope>
</reference>
<gene>
    <name evidence="1" type="ORF">Tco_1044986</name>
</gene>
<protein>
    <submittedName>
        <fullName evidence="1">Uncharacterized protein</fullName>
    </submittedName>
</protein>
<keyword evidence="2" id="KW-1185">Reference proteome</keyword>
<reference evidence="1" key="2">
    <citation type="submission" date="2022-01" db="EMBL/GenBank/DDBJ databases">
        <authorList>
            <person name="Yamashiro T."/>
            <person name="Shiraishi A."/>
            <person name="Satake H."/>
            <person name="Nakayama K."/>
        </authorList>
    </citation>
    <scope>NUCLEOTIDE SEQUENCE</scope>
</reference>
<dbReference type="EMBL" id="BQNB010018786">
    <property type="protein sequence ID" value="GJT78261.1"/>
    <property type="molecule type" value="Genomic_DNA"/>
</dbReference>
<organism evidence="1 2">
    <name type="scientific">Tanacetum coccineum</name>
    <dbReference type="NCBI Taxonomy" id="301880"/>
    <lineage>
        <taxon>Eukaryota</taxon>
        <taxon>Viridiplantae</taxon>
        <taxon>Streptophyta</taxon>
        <taxon>Embryophyta</taxon>
        <taxon>Tracheophyta</taxon>
        <taxon>Spermatophyta</taxon>
        <taxon>Magnoliopsida</taxon>
        <taxon>eudicotyledons</taxon>
        <taxon>Gunneridae</taxon>
        <taxon>Pentapetalae</taxon>
        <taxon>asterids</taxon>
        <taxon>campanulids</taxon>
        <taxon>Asterales</taxon>
        <taxon>Asteraceae</taxon>
        <taxon>Asteroideae</taxon>
        <taxon>Anthemideae</taxon>
        <taxon>Anthemidinae</taxon>
        <taxon>Tanacetum</taxon>
    </lineage>
</organism>
<evidence type="ECO:0000313" key="2">
    <source>
        <dbReference type="Proteomes" id="UP001151760"/>
    </source>
</evidence>